<keyword evidence="2" id="KW-1185">Reference proteome</keyword>
<organism evidence="1 2">
    <name type="scientific">Streptomyces spongiae</name>
    <dbReference type="NCBI Taxonomy" id="565072"/>
    <lineage>
        <taxon>Bacteria</taxon>
        <taxon>Bacillati</taxon>
        <taxon>Actinomycetota</taxon>
        <taxon>Actinomycetes</taxon>
        <taxon>Kitasatosporales</taxon>
        <taxon>Streptomycetaceae</taxon>
        <taxon>Streptomyces</taxon>
    </lineage>
</organism>
<reference evidence="1 2" key="1">
    <citation type="submission" date="2019-07" db="EMBL/GenBank/DDBJ databases">
        <title>New species of Amycolatopsis and Streptomyces.</title>
        <authorList>
            <person name="Duangmal K."/>
            <person name="Teo W.F.A."/>
            <person name="Lipun K."/>
        </authorList>
    </citation>
    <scope>NUCLEOTIDE SEQUENCE [LARGE SCALE GENOMIC DNA]</scope>
    <source>
        <strain evidence="1 2">NBRC 106415</strain>
    </source>
</reference>
<gene>
    <name evidence="1" type="ORF">FNH08_07285</name>
</gene>
<evidence type="ECO:0000313" key="2">
    <source>
        <dbReference type="Proteomes" id="UP000400924"/>
    </source>
</evidence>
<evidence type="ECO:0000313" key="1">
    <source>
        <dbReference type="EMBL" id="MPY56980.1"/>
    </source>
</evidence>
<dbReference type="RefSeq" id="WP_322723927.1">
    <property type="nucleotide sequence ID" value="NZ_VJZC01000029.1"/>
</dbReference>
<name>A0A5N8XBU3_9ACTN</name>
<dbReference type="EMBL" id="VJZC01000029">
    <property type="protein sequence ID" value="MPY56980.1"/>
    <property type="molecule type" value="Genomic_DNA"/>
</dbReference>
<dbReference type="AlphaFoldDB" id="A0A5N8XBU3"/>
<accession>A0A5N8XBU3</accession>
<sequence>MADPTVTFPDVERLVVDFLADRAELSAATVDNVPPGGFDGTQQVVLVSRAGGAWVDDQHLDQPLVDLEVYGPTKTAAHTLALTVRSALLALRGTVYGTAQVSDVIEADGPRWLPDWNRSAANRYYSTVRVHIRPS</sequence>
<evidence type="ECO:0008006" key="3">
    <source>
        <dbReference type="Google" id="ProtNLM"/>
    </source>
</evidence>
<dbReference type="Proteomes" id="UP000400924">
    <property type="component" value="Unassembled WGS sequence"/>
</dbReference>
<protein>
    <recommendedName>
        <fullName evidence="3">DUF3168 domain-containing protein</fullName>
    </recommendedName>
</protein>
<proteinExistence type="predicted"/>
<comment type="caution">
    <text evidence="1">The sequence shown here is derived from an EMBL/GenBank/DDBJ whole genome shotgun (WGS) entry which is preliminary data.</text>
</comment>